<protein>
    <submittedName>
        <fullName evidence="1">Uncharacterized protein</fullName>
    </submittedName>
</protein>
<comment type="caution">
    <text evidence="1">The sequence shown here is derived from an EMBL/GenBank/DDBJ whole genome shotgun (WGS) entry which is preliminary data.</text>
</comment>
<name>A0ACC1M6C4_9FUNG</name>
<sequence length="866" mass="91716">MAAADTPVDAAPQTPTTARGQRSMLRKNSATGISDEQMEPPLTPSRRSTRTAAIRATNLIHDAVEEITGSRRRAAPARKAADYNSGQSSGDEVAAAPRTPSRRTKEPPATLLSPTTRRATRSASAERELEDGVADLLPPPLATPRKRAAASSTRKTAATETEEDAANTLALMAGAVTTPRKRATRGSVAEEGSEDVADEAVKTPARRGRPPKAAAATKESDEESIAEAEVKKTPARRGRPPKVAVEASADELENVIEQIKTPSRRGRARATKESGEAAAGDEAMPDTAESESLPLTTAKTSQSNLAALPPRHPDLAGVARKLASLAVETEACDLSMITSGSQSVDGEDFRTAPESPEKAAMLATAAAAIEKEAVDDISDLSDVEDPHFTKIMSAAAESATISAAESIAGSDIETESVSARPKHGGKSATHISFDSDVEMDSEPEQEAVAALKPSESDSDDDEAPEVVITARAKPISESQLPASASDSEADEAAATGSKSSKKKRPRHRKRPVSVTAAQHAAAALENMAKLNRRPGHVLPSEIPEELRVDLASELASRAAAAAAKADAKATKVGKKLDLAVLEKFASESSKKRSGDEASSKKIKKRKHKKSQQNDGSSRVDEIRAQEILQKVRMKAAAVERERSARRIQVSHVPVREALPREKGRSVKRSKDLSLVQRARIDTIAHMEMLGAGNRQRPAAQPTRLPANLPPANSLSPGGRVSTTHSRHVSPAVSPAQSPPYYGNSQSYSPPYFSSASSCSPPHSSYSPPYVPELSTSNSGNGLGDSSPGLDFFEDMFGVPSGGAYAKTLPETVVIREQTMFRRRPSATATKRRRTDSELADQTGSKPDAKRNPTTDSTDDVAKMANG</sequence>
<reference evidence="1" key="1">
    <citation type="submission" date="2022-07" db="EMBL/GenBank/DDBJ databases">
        <title>Phylogenomic reconstructions and comparative analyses of Kickxellomycotina fungi.</title>
        <authorList>
            <person name="Reynolds N.K."/>
            <person name="Stajich J.E."/>
            <person name="Barry K."/>
            <person name="Grigoriev I.V."/>
            <person name="Crous P."/>
            <person name="Smith M.E."/>
        </authorList>
    </citation>
    <scope>NUCLEOTIDE SEQUENCE</scope>
    <source>
        <strain evidence="1">CBS 190363</strain>
    </source>
</reference>
<accession>A0ACC1M6C4</accession>
<proteinExistence type="predicted"/>
<organism evidence="1 2">
    <name type="scientific">Coemansia aciculifera</name>
    <dbReference type="NCBI Taxonomy" id="417176"/>
    <lineage>
        <taxon>Eukaryota</taxon>
        <taxon>Fungi</taxon>
        <taxon>Fungi incertae sedis</taxon>
        <taxon>Zoopagomycota</taxon>
        <taxon>Kickxellomycotina</taxon>
        <taxon>Kickxellomycetes</taxon>
        <taxon>Kickxellales</taxon>
        <taxon>Kickxellaceae</taxon>
        <taxon>Coemansia</taxon>
    </lineage>
</organism>
<gene>
    <name evidence="1" type="ORF">IWW38_001703</name>
</gene>
<dbReference type="Proteomes" id="UP001139981">
    <property type="component" value="Unassembled WGS sequence"/>
</dbReference>
<evidence type="ECO:0000313" key="1">
    <source>
        <dbReference type="EMBL" id="KAJ2897494.1"/>
    </source>
</evidence>
<dbReference type="EMBL" id="JANBVB010000114">
    <property type="protein sequence ID" value="KAJ2897494.1"/>
    <property type="molecule type" value="Genomic_DNA"/>
</dbReference>
<evidence type="ECO:0000313" key="2">
    <source>
        <dbReference type="Proteomes" id="UP001139981"/>
    </source>
</evidence>
<keyword evidence="2" id="KW-1185">Reference proteome</keyword>